<reference evidence="1 2" key="1">
    <citation type="submission" date="2018-05" db="EMBL/GenBank/DDBJ databases">
        <title>Draft genome sequence of Scytalidium lignicola DSM 105466, a ubiquitous saprotrophic fungus.</title>
        <authorList>
            <person name="Buettner E."/>
            <person name="Gebauer A.M."/>
            <person name="Hofrichter M."/>
            <person name="Liers C."/>
            <person name="Kellner H."/>
        </authorList>
    </citation>
    <scope>NUCLEOTIDE SEQUENCE [LARGE SCALE GENOMIC DNA]</scope>
    <source>
        <strain evidence="1 2">DSM 105466</strain>
    </source>
</reference>
<evidence type="ECO:0008006" key="3">
    <source>
        <dbReference type="Google" id="ProtNLM"/>
    </source>
</evidence>
<feature type="non-terminal residue" evidence="1">
    <location>
        <position position="1"/>
    </location>
</feature>
<keyword evidence="2" id="KW-1185">Reference proteome</keyword>
<dbReference type="OrthoDB" id="3482077at2759"/>
<accession>A0A3E2HCE2</accession>
<dbReference type="EMBL" id="NCSJ02000084">
    <property type="protein sequence ID" value="RFU31089.1"/>
    <property type="molecule type" value="Genomic_DNA"/>
</dbReference>
<proteinExistence type="predicted"/>
<dbReference type="PANTHER" id="PTHR41677">
    <property type="entry name" value="YALI0B19030P"/>
    <property type="match status" value="1"/>
</dbReference>
<feature type="non-terminal residue" evidence="1">
    <location>
        <position position="358"/>
    </location>
</feature>
<comment type="caution">
    <text evidence="1">The sequence shown here is derived from an EMBL/GenBank/DDBJ whole genome shotgun (WGS) entry which is preliminary data.</text>
</comment>
<gene>
    <name evidence="1" type="ORF">B7463_g5237</name>
</gene>
<evidence type="ECO:0000313" key="2">
    <source>
        <dbReference type="Proteomes" id="UP000258309"/>
    </source>
</evidence>
<protein>
    <recommendedName>
        <fullName evidence="3">Fe2OG dioxygenase domain-containing protein</fullName>
    </recommendedName>
</protein>
<dbReference type="AlphaFoldDB" id="A0A3E2HCE2"/>
<dbReference type="PANTHER" id="PTHR41677:SF1">
    <property type="entry name" value="FE2OG DIOXYGENASE DOMAIN-CONTAINING PROTEIN"/>
    <property type="match status" value="1"/>
</dbReference>
<dbReference type="Proteomes" id="UP000258309">
    <property type="component" value="Unassembled WGS sequence"/>
</dbReference>
<evidence type="ECO:0000313" key="1">
    <source>
        <dbReference type="EMBL" id="RFU31089.1"/>
    </source>
</evidence>
<dbReference type="OMA" id="DIAGIEM"/>
<name>A0A3E2HCE2_SCYLI</name>
<dbReference type="STRING" id="5539.A0A3E2HCE2"/>
<sequence>MAPTADLVASVTTAPPLTPMNEYRGPSKVKFDPKIHLNYIPPDHIYTMSELGVPANGTSDLAATEPFQLATEAAVVELRRELLQPNTLKRRIHWWPRSPACLRGFTKEEAPFTHAFWTSREVIKVMEDIAGIEMEPSLPYEIGHTNVQLGAGGREGLKDLDLYPVPVPAGWTEKKSEYDNVPVDNWHMDSFPYSCVMMLSNTEKMVGGETAIQLSDGTVKKLRGTSLGSAIFIQGRHLSHAALRAYNTGERITMVCPYRAAHPALRDDTEITNSLQLSYLNELYGQFALERFRVLKKKSEYMIEKLEQAKKDAVAREPDNYNAVIMDRKEVHDMMKDMSWYLKVSMEQLGFDRDEDSE</sequence>
<organism evidence="1 2">
    <name type="scientific">Scytalidium lignicola</name>
    <name type="common">Hyphomycete</name>
    <dbReference type="NCBI Taxonomy" id="5539"/>
    <lineage>
        <taxon>Eukaryota</taxon>
        <taxon>Fungi</taxon>
        <taxon>Dikarya</taxon>
        <taxon>Ascomycota</taxon>
        <taxon>Pezizomycotina</taxon>
        <taxon>Leotiomycetes</taxon>
        <taxon>Leotiomycetes incertae sedis</taxon>
        <taxon>Scytalidium</taxon>
    </lineage>
</organism>